<dbReference type="EMBL" id="CAADEY010000108">
    <property type="protein sequence ID" value="VFJ63504.1"/>
    <property type="molecule type" value="Genomic_DNA"/>
</dbReference>
<dbReference type="EMBL" id="CAADEX010000010">
    <property type="protein sequence ID" value="VFJ45378.1"/>
    <property type="molecule type" value="Genomic_DNA"/>
</dbReference>
<accession>A0A450S150</accession>
<dbReference type="AlphaFoldDB" id="A0A450S150"/>
<evidence type="ECO:0000313" key="1">
    <source>
        <dbReference type="EMBL" id="VFJ45378.1"/>
    </source>
</evidence>
<evidence type="ECO:0000313" key="2">
    <source>
        <dbReference type="EMBL" id="VFJ63504.1"/>
    </source>
</evidence>
<dbReference type="InterPro" id="IPR036527">
    <property type="entry name" value="SCP2_sterol-bd_dom_sf"/>
</dbReference>
<dbReference type="SUPFAM" id="SSF55718">
    <property type="entry name" value="SCP-like"/>
    <property type="match status" value="1"/>
</dbReference>
<sequence>MAELFSDEWMKSFMAEWNNEPDLSSALADIGFNSVIGYGFAGEDAPRGVLVVEGGKATSAGSYNGEKMNWDLRASDENWKKWLDKGIGMTGLGMAYTTGKLKFKTGDYGAMVKDPRMAGPFIKSFSVMGKVK</sequence>
<protein>
    <recommendedName>
        <fullName evidence="3">SCP-2 sterol transfer family protein</fullName>
    </recommendedName>
</protein>
<reference evidence="1" key="1">
    <citation type="submission" date="2019-02" db="EMBL/GenBank/DDBJ databases">
        <authorList>
            <person name="Gruber-Vodicka R. H."/>
            <person name="Seah K. B. B."/>
        </authorList>
    </citation>
    <scope>NUCLEOTIDE SEQUENCE</scope>
    <source>
        <strain evidence="2">BECK_DK161</strain>
        <strain evidence="1">BECK_DK47</strain>
    </source>
</reference>
<name>A0A450S150_9GAMM</name>
<gene>
    <name evidence="1" type="ORF">BECKDK2373B_GA0170837_101056</name>
    <name evidence="2" type="ORF">BECKDK2373C_GA0170839_11089</name>
</gene>
<dbReference type="Gene3D" id="3.30.1050.10">
    <property type="entry name" value="SCP2 sterol-binding domain"/>
    <property type="match status" value="1"/>
</dbReference>
<proteinExistence type="predicted"/>
<organism evidence="1">
    <name type="scientific">Candidatus Kentrum sp. DK</name>
    <dbReference type="NCBI Taxonomy" id="2126562"/>
    <lineage>
        <taxon>Bacteria</taxon>
        <taxon>Pseudomonadati</taxon>
        <taxon>Pseudomonadota</taxon>
        <taxon>Gammaproteobacteria</taxon>
        <taxon>Candidatus Kentrum</taxon>
    </lineage>
</organism>
<evidence type="ECO:0008006" key="3">
    <source>
        <dbReference type="Google" id="ProtNLM"/>
    </source>
</evidence>